<sequence length="229" mass="26652">MSQRNLDCTVCSGSHSRLHCTFICKSCGGDYRQCECETVNRQSRPNKGQRKAEARETNSERNNKELQKRHESLLKDHERLAQAFRNQEKETKLLGQQLEEKEKEYKEVANDAEELANLNRSIQDHSLSSIHSRYDKVLQTMKDNNCSMANAYRLSGCPRSTLQDFIAIAELKKVDSRAFEIALANYQGESVRELEKMCRKSLGRYMPLMSTMRREGQLLPLKFDQRFYE</sequence>
<accession>A0AAD9PU15</accession>
<proteinExistence type="predicted"/>
<reference evidence="2" key="2">
    <citation type="journal article" date="2023" name="Science">
        <title>Genomic signatures of disease resistance in endangered staghorn corals.</title>
        <authorList>
            <person name="Vollmer S.V."/>
            <person name="Selwyn J.D."/>
            <person name="Despard B.A."/>
            <person name="Roesel C.L."/>
        </authorList>
    </citation>
    <scope>NUCLEOTIDE SEQUENCE</scope>
    <source>
        <strain evidence="2">K2</strain>
    </source>
</reference>
<dbReference type="EMBL" id="JARQWQ010000131">
    <property type="protein sequence ID" value="KAK2549097.1"/>
    <property type="molecule type" value="Genomic_DNA"/>
</dbReference>
<organism evidence="2 3">
    <name type="scientific">Acropora cervicornis</name>
    <name type="common">Staghorn coral</name>
    <dbReference type="NCBI Taxonomy" id="6130"/>
    <lineage>
        <taxon>Eukaryota</taxon>
        <taxon>Metazoa</taxon>
        <taxon>Cnidaria</taxon>
        <taxon>Anthozoa</taxon>
        <taxon>Hexacorallia</taxon>
        <taxon>Scleractinia</taxon>
        <taxon>Astrocoeniina</taxon>
        <taxon>Acroporidae</taxon>
        <taxon>Acropora</taxon>
    </lineage>
</organism>
<evidence type="ECO:0000313" key="2">
    <source>
        <dbReference type="EMBL" id="KAK2549097.1"/>
    </source>
</evidence>
<evidence type="ECO:0000313" key="3">
    <source>
        <dbReference type="Proteomes" id="UP001249851"/>
    </source>
</evidence>
<reference evidence="2" key="1">
    <citation type="journal article" date="2023" name="G3 (Bethesda)">
        <title>Whole genome assembly and annotation of the endangered Caribbean coral Acropora cervicornis.</title>
        <authorList>
            <person name="Selwyn J.D."/>
            <person name="Vollmer S.V."/>
        </authorList>
    </citation>
    <scope>NUCLEOTIDE SEQUENCE</scope>
    <source>
        <strain evidence="2">K2</strain>
    </source>
</reference>
<dbReference type="AlphaFoldDB" id="A0AAD9PU15"/>
<keyword evidence="3" id="KW-1185">Reference proteome</keyword>
<comment type="caution">
    <text evidence="2">The sequence shown here is derived from an EMBL/GenBank/DDBJ whole genome shotgun (WGS) entry which is preliminary data.</text>
</comment>
<evidence type="ECO:0000256" key="1">
    <source>
        <dbReference type="SAM" id="MobiDB-lite"/>
    </source>
</evidence>
<feature type="compositionally biased region" description="Basic and acidic residues" evidence="1">
    <location>
        <begin position="50"/>
        <end position="69"/>
    </location>
</feature>
<gene>
    <name evidence="2" type="ORF">P5673_030466</name>
</gene>
<name>A0AAD9PU15_ACRCE</name>
<protein>
    <submittedName>
        <fullName evidence="2">Uncharacterized protein</fullName>
    </submittedName>
</protein>
<dbReference type="Proteomes" id="UP001249851">
    <property type="component" value="Unassembled WGS sequence"/>
</dbReference>
<feature type="region of interest" description="Disordered" evidence="1">
    <location>
        <begin position="42"/>
        <end position="69"/>
    </location>
</feature>